<comment type="caution">
    <text evidence="6">The sequence shown here is derived from an EMBL/GenBank/DDBJ whole genome shotgun (WGS) entry which is preliminary data.</text>
</comment>
<dbReference type="Proteomes" id="UP000290218">
    <property type="component" value="Unassembled WGS sequence"/>
</dbReference>
<dbReference type="Gene3D" id="1.25.10.10">
    <property type="entry name" value="Leucine-rich Repeat Variant"/>
    <property type="match status" value="1"/>
</dbReference>
<dbReference type="Gene3D" id="1.10.760.10">
    <property type="entry name" value="Cytochrome c-like domain"/>
    <property type="match status" value="1"/>
</dbReference>
<dbReference type="InterPro" id="IPR011989">
    <property type="entry name" value="ARM-like"/>
</dbReference>
<accession>A0A4V1M6X4</accession>
<organism evidence="6 7">
    <name type="scientific">Oleiharenicola lentus</name>
    <dbReference type="NCBI Taxonomy" id="2508720"/>
    <lineage>
        <taxon>Bacteria</taxon>
        <taxon>Pseudomonadati</taxon>
        <taxon>Verrucomicrobiota</taxon>
        <taxon>Opitutia</taxon>
        <taxon>Opitutales</taxon>
        <taxon>Opitutaceae</taxon>
        <taxon>Oleiharenicola</taxon>
    </lineage>
</organism>
<dbReference type="InterPro" id="IPR011042">
    <property type="entry name" value="6-blade_b-propeller_TolB-like"/>
</dbReference>
<sequence length="858" mass="92261">MPEGFEITVWAQAPMLRNPTNMDVDYKGRIWVAEGVNYRSHDDRDKAGDRIVVLEDTDGDGTADSSHVFIQEPALGAPLGLAVLDNKIIVSNAPDLIVYTDVDRNARWDAAVDKREVLLTGFNGKNHDHSLHSVTVGPDGRWYFSQGNNSAHFTDRAGRTFRVGSSYEPTWGKAAPPIYSWKPTQLAGAKSDDGHVYVGGFTVRMKPDATGTEIIGHNYRNSYEQTVTSFGDVFQNDNDDPPASRTSHVLEYGNAGFFSRDGKRIWWADRRPGQDIPTSEWRQEDPGAMPAGDIYGAGAPTGIAYYEADAFGPEWRGLLLSAEAARNTIFGYRPKADGAGFKLERFNFVTSNPAQVLAGTDALRGRVSQELHTFFRPSDVMVGPDGAVYIADWFDPRVGGHQDFDNLTAGAIYRVAPKGFKSVVPKFDLATTEGQLTALKSPAVNVRSLGFVVLKAQGAAAVAPVAGLLADANPFIRARAVWLLAELGSEGLARVEALLGDADAQIRATAFQALRRQNHRVLVHAAKLAVDPSAAVRRQVAVAMRDVPLAEAKDILLTLARGYDGVDRTYLEAWGIGCAGKEAEIAAALIATHAGADPLKWTPAYAGLLWRLTPHAAAPQFAARAAATTLSEKDRLAAVTALGFMPGKAPALALADLAQKSDGLVQRQALWWLLNYKDTRWAGLGLDAELKARGLYDATTVVVNESVVPVPEPSKLPPAAEIAALKGDAKRGAALVSSCYLCHRIGDQGVEYGPNLTAFAKMQTTEVVVGAIVNPSADIAHGYEGTTVELKDGRLVQGMQVSESDPLVVMSMGGVTQLIPADRVAKKTRMNRSLMLSAEQLGLDAQAVADLVAYLKGL</sequence>
<evidence type="ECO:0000256" key="4">
    <source>
        <dbReference type="PROSITE-ProRule" id="PRU00433"/>
    </source>
</evidence>
<keyword evidence="2 4" id="KW-0479">Metal-binding</keyword>
<keyword evidence="7" id="KW-1185">Reference proteome</keyword>
<dbReference type="AlphaFoldDB" id="A0A4V1M6X4"/>
<feature type="domain" description="Cytochrome c" evidence="5">
    <location>
        <begin position="727"/>
        <end position="858"/>
    </location>
</feature>
<dbReference type="Pfam" id="PF23500">
    <property type="entry name" value="DUF7133"/>
    <property type="match status" value="1"/>
</dbReference>
<evidence type="ECO:0000256" key="3">
    <source>
        <dbReference type="ARBA" id="ARBA00023004"/>
    </source>
</evidence>
<dbReference type="SUPFAM" id="SSF46626">
    <property type="entry name" value="Cytochrome c"/>
    <property type="match status" value="1"/>
</dbReference>
<keyword evidence="1 4" id="KW-0349">Heme</keyword>
<keyword evidence="3 4" id="KW-0408">Iron</keyword>
<dbReference type="GO" id="GO:0046872">
    <property type="term" value="F:metal ion binding"/>
    <property type="evidence" value="ECO:0007669"/>
    <property type="project" value="UniProtKB-KW"/>
</dbReference>
<protein>
    <submittedName>
        <fullName evidence="6">C-type cytochrome</fullName>
    </submittedName>
</protein>
<dbReference type="SUPFAM" id="SSF48371">
    <property type="entry name" value="ARM repeat"/>
    <property type="match status" value="1"/>
</dbReference>
<dbReference type="PANTHER" id="PTHR33546:SF1">
    <property type="entry name" value="LARGE, MULTIFUNCTIONAL SECRETED PROTEIN"/>
    <property type="match status" value="1"/>
</dbReference>
<dbReference type="InterPro" id="IPR055557">
    <property type="entry name" value="DUF7133"/>
</dbReference>
<evidence type="ECO:0000313" key="6">
    <source>
        <dbReference type="EMBL" id="RXK56909.1"/>
    </source>
</evidence>
<evidence type="ECO:0000256" key="1">
    <source>
        <dbReference type="ARBA" id="ARBA00022617"/>
    </source>
</evidence>
<proteinExistence type="predicted"/>
<dbReference type="InterPro" id="IPR009056">
    <property type="entry name" value="Cyt_c-like_dom"/>
</dbReference>
<dbReference type="InterPro" id="IPR013428">
    <property type="entry name" value="Membrane-bound_put_N"/>
</dbReference>
<dbReference type="InterPro" id="IPR011041">
    <property type="entry name" value="Quinoprot_gluc/sorb_DH_b-prop"/>
</dbReference>
<evidence type="ECO:0000256" key="2">
    <source>
        <dbReference type="ARBA" id="ARBA00022723"/>
    </source>
</evidence>
<evidence type="ECO:0000313" key="7">
    <source>
        <dbReference type="Proteomes" id="UP000290218"/>
    </source>
</evidence>
<dbReference type="SUPFAM" id="SSF50952">
    <property type="entry name" value="Soluble quinoprotein glucose dehydrogenase"/>
    <property type="match status" value="1"/>
</dbReference>
<dbReference type="PROSITE" id="PS51007">
    <property type="entry name" value="CYTC"/>
    <property type="match status" value="1"/>
</dbReference>
<dbReference type="InterPro" id="IPR013427">
    <property type="entry name" value="Haem-bd_dom_put"/>
</dbReference>
<dbReference type="Gene3D" id="2.120.10.30">
    <property type="entry name" value="TolB, C-terminal domain"/>
    <property type="match status" value="1"/>
</dbReference>
<name>A0A4V1M6X4_9BACT</name>
<dbReference type="GO" id="GO:0009055">
    <property type="term" value="F:electron transfer activity"/>
    <property type="evidence" value="ECO:0007669"/>
    <property type="project" value="InterPro"/>
</dbReference>
<dbReference type="NCBIfam" id="TIGR02604">
    <property type="entry name" value="Piru_Ver_Nterm"/>
    <property type="match status" value="1"/>
</dbReference>
<dbReference type="OrthoDB" id="174880at2"/>
<dbReference type="InterPro" id="IPR016024">
    <property type="entry name" value="ARM-type_fold"/>
</dbReference>
<dbReference type="InterPro" id="IPR036909">
    <property type="entry name" value="Cyt_c-like_dom_sf"/>
</dbReference>
<dbReference type="NCBIfam" id="TIGR02603">
    <property type="entry name" value="CxxCH_TIGR02603"/>
    <property type="match status" value="1"/>
</dbReference>
<gene>
    <name evidence="6" type="ORF">ESB00_04275</name>
</gene>
<dbReference type="EMBL" id="SDHX01000001">
    <property type="protein sequence ID" value="RXK56909.1"/>
    <property type="molecule type" value="Genomic_DNA"/>
</dbReference>
<evidence type="ECO:0000259" key="5">
    <source>
        <dbReference type="PROSITE" id="PS51007"/>
    </source>
</evidence>
<reference evidence="6 7" key="1">
    <citation type="submission" date="2019-01" db="EMBL/GenBank/DDBJ databases">
        <title>Lacunisphaera sp. strain TWA-58.</title>
        <authorList>
            <person name="Chen W.-M."/>
        </authorList>
    </citation>
    <scope>NUCLEOTIDE SEQUENCE [LARGE SCALE GENOMIC DNA]</scope>
    <source>
        <strain evidence="6 7">TWA-58</strain>
    </source>
</reference>
<dbReference type="GO" id="GO:0020037">
    <property type="term" value="F:heme binding"/>
    <property type="evidence" value="ECO:0007669"/>
    <property type="project" value="InterPro"/>
</dbReference>
<dbReference type="PANTHER" id="PTHR33546">
    <property type="entry name" value="LARGE, MULTIFUNCTIONAL SECRETED PROTEIN-RELATED"/>
    <property type="match status" value="1"/>
</dbReference>